<dbReference type="Proteomes" id="UP000826656">
    <property type="component" value="Unassembled WGS sequence"/>
</dbReference>
<sequence>MQNWVQDALYRQFHGPWSPHGKLHGPHNHQHCMGATGNCKKMVHSPSCYTDRLASREP</sequence>
<reference evidence="1 2" key="1">
    <citation type="journal article" date="2021" name="bioRxiv">
        <title>Chromosome-scale and haplotype-resolved genome assembly of a tetraploid potato cultivar.</title>
        <authorList>
            <person name="Sun H."/>
            <person name="Jiao W.-B."/>
            <person name="Krause K."/>
            <person name="Campoy J.A."/>
            <person name="Goel M."/>
            <person name="Folz-Donahue K."/>
            <person name="Kukat C."/>
            <person name="Huettel B."/>
            <person name="Schneeberger K."/>
        </authorList>
    </citation>
    <scope>NUCLEOTIDE SEQUENCE [LARGE SCALE GENOMIC DNA]</scope>
    <source>
        <strain evidence="1">SolTubOtavaFocal</strain>
        <tissue evidence="1">Leaves</tissue>
    </source>
</reference>
<evidence type="ECO:0000313" key="1">
    <source>
        <dbReference type="EMBL" id="KAH0754713.1"/>
    </source>
</evidence>
<evidence type="ECO:0000313" key="2">
    <source>
        <dbReference type="Proteomes" id="UP000826656"/>
    </source>
</evidence>
<gene>
    <name evidence="1" type="ORF">KY290_024983</name>
</gene>
<accession>A0ABQ7USC5</accession>
<protein>
    <submittedName>
        <fullName evidence="1">Uncharacterized protein</fullName>
    </submittedName>
</protein>
<organism evidence="1 2">
    <name type="scientific">Solanum tuberosum</name>
    <name type="common">Potato</name>
    <dbReference type="NCBI Taxonomy" id="4113"/>
    <lineage>
        <taxon>Eukaryota</taxon>
        <taxon>Viridiplantae</taxon>
        <taxon>Streptophyta</taxon>
        <taxon>Embryophyta</taxon>
        <taxon>Tracheophyta</taxon>
        <taxon>Spermatophyta</taxon>
        <taxon>Magnoliopsida</taxon>
        <taxon>eudicotyledons</taxon>
        <taxon>Gunneridae</taxon>
        <taxon>Pentapetalae</taxon>
        <taxon>asterids</taxon>
        <taxon>lamiids</taxon>
        <taxon>Solanales</taxon>
        <taxon>Solanaceae</taxon>
        <taxon>Solanoideae</taxon>
        <taxon>Solaneae</taxon>
        <taxon>Solanum</taxon>
    </lineage>
</organism>
<keyword evidence="2" id="KW-1185">Reference proteome</keyword>
<name>A0ABQ7USC5_SOLTU</name>
<dbReference type="EMBL" id="JAIVGD010000018">
    <property type="protein sequence ID" value="KAH0754713.1"/>
    <property type="molecule type" value="Genomic_DNA"/>
</dbReference>
<proteinExistence type="predicted"/>
<comment type="caution">
    <text evidence="1">The sequence shown here is derived from an EMBL/GenBank/DDBJ whole genome shotgun (WGS) entry which is preliminary data.</text>
</comment>